<dbReference type="AlphaFoldDB" id="A0AAV7M1G8"/>
<dbReference type="EMBL" id="JANPWB010000014">
    <property type="protein sequence ID" value="KAJ1096655.1"/>
    <property type="molecule type" value="Genomic_DNA"/>
</dbReference>
<organism evidence="1 2">
    <name type="scientific">Pleurodeles waltl</name>
    <name type="common">Iberian ribbed newt</name>
    <dbReference type="NCBI Taxonomy" id="8319"/>
    <lineage>
        <taxon>Eukaryota</taxon>
        <taxon>Metazoa</taxon>
        <taxon>Chordata</taxon>
        <taxon>Craniata</taxon>
        <taxon>Vertebrata</taxon>
        <taxon>Euteleostomi</taxon>
        <taxon>Amphibia</taxon>
        <taxon>Batrachia</taxon>
        <taxon>Caudata</taxon>
        <taxon>Salamandroidea</taxon>
        <taxon>Salamandridae</taxon>
        <taxon>Pleurodelinae</taxon>
        <taxon>Pleurodeles</taxon>
    </lineage>
</organism>
<name>A0AAV7M1G8_PLEWA</name>
<sequence>MKKLRCMISFIILAQTGQERAKSEVRNEGFAFQCSHPTGMPDMWRWWWGSLGKPQTAVCSCEMAHAVAVGLAVVQRRPEAKTGPVKQLKKTVSQINKKTKLRLRIDQRQML</sequence>
<gene>
    <name evidence="1" type="ORF">NDU88_001790</name>
</gene>
<dbReference type="Proteomes" id="UP001066276">
    <property type="component" value="Chromosome 10"/>
</dbReference>
<keyword evidence="2" id="KW-1185">Reference proteome</keyword>
<reference evidence="1" key="1">
    <citation type="journal article" date="2022" name="bioRxiv">
        <title>Sequencing and chromosome-scale assembly of the giantPleurodeles waltlgenome.</title>
        <authorList>
            <person name="Brown T."/>
            <person name="Elewa A."/>
            <person name="Iarovenko S."/>
            <person name="Subramanian E."/>
            <person name="Araus A.J."/>
            <person name="Petzold A."/>
            <person name="Susuki M."/>
            <person name="Suzuki K.-i.T."/>
            <person name="Hayashi T."/>
            <person name="Toyoda A."/>
            <person name="Oliveira C."/>
            <person name="Osipova E."/>
            <person name="Leigh N.D."/>
            <person name="Simon A."/>
            <person name="Yun M.H."/>
        </authorList>
    </citation>
    <scope>NUCLEOTIDE SEQUENCE</scope>
    <source>
        <strain evidence="1">20211129_DDA</strain>
        <tissue evidence="1">Liver</tissue>
    </source>
</reference>
<comment type="caution">
    <text evidence="1">The sequence shown here is derived from an EMBL/GenBank/DDBJ whole genome shotgun (WGS) entry which is preliminary data.</text>
</comment>
<accession>A0AAV7M1G8</accession>
<evidence type="ECO:0000313" key="1">
    <source>
        <dbReference type="EMBL" id="KAJ1096655.1"/>
    </source>
</evidence>
<protein>
    <submittedName>
        <fullName evidence="1">Uncharacterized protein</fullName>
    </submittedName>
</protein>
<evidence type="ECO:0000313" key="2">
    <source>
        <dbReference type="Proteomes" id="UP001066276"/>
    </source>
</evidence>
<proteinExistence type="predicted"/>